<organism evidence="2 3">
    <name type="scientific">Rotaria magnacalcarata</name>
    <dbReference type="NCBI Taxonomy" id="392030"/>
    <lineage>
        <taxon>Eukaryota</taxon>
        <taxon>Metazoa</taxon>
        <taxon>Spiralia</taxon>
        <taxon>Gnathifera</taxon>
        <taxon>Rotifera</taxon>
        <taxon>Eurotatoria</taxon>
        <taxon>Bdelloidea</taxon>
        <taxon>Philodinida</taxon>
        <taxon>Philodinidae</taxon>
        <taxon>Rotaria</taxon>
    </lineage>
</organism>
<dbReference type="EMBL" id="CAJOBF010000039">
    <property type="protein sequence ID" value="CAF3730769.1"/>
    <property type="molecule type" value="Genomic_DNA"/>
</dbReference>
<sequence length="386" mass="43731">MTSIDLLQIETSSSSTNSSARSKKLPPPPLCLPASKEEENTLNSNQKREQKKSTNHCCLSSSVEDCPHKSIPYILPASQRPQILDTLMVSSSVLLVPPPSESKHKKIHNIAYTNRLNLLKQRQSSSKVTIDDTEWIDCIRLIVHKPLERELKSLLDNYKMTYFDRVNAPNTTDDTIRSCLSTMVSEVSILSRSIVNTFAIVTIACVKKTTFDDVVFELFSLSTRTVDDLARNVSSPIQTTTITNNGNAKRKRKNISNSFSTSTPVSINSQTKFVISHIIPSKYDSHSNGNKMTNQQQQKKQFQKKYSHLFKHIPDTEEQEYLTRECNWKNVSISSSRLLNNNNICLMLYDEVINYMDEYDLELSGISLEDSFTLPETILAHINSSI</sequence>
<dbReference type="Proteomes" id="UP000663842">
    <property type="component" value="Unassembled WGS sequence"/>
</dbReference>
<reference evidence="2" key="1">
    <citation type="submission" date="2021-02" db="EMBL/GenBank/DDBJ databases">
        <authorList>
            <person name="Nowell W R."/>
        </authorList>
    </citation>
    <scope>NUCLEOTIDE SEQUENCE</scope>
</reference>
<protein>
    <submittedName>
        <fullName evidence="2">Uncharacterized protein</fullName>
    </submittedName>
</protein>
<accession>A0A818WVR0</accession>
<proteinExistence type="predicted"/>
<evidence type="ECO:0000256" key="1">
    <source>
        <dbReference type="SAM" id="MobiDB-lite"/>
    </source>
</evidence>
<gene>
    <name evidence="2" type="ORF">UXM345_LOCUS814</name>
</gene>
<evidence type="ECO:0000313" key="2">
    <source>
        <dbReference type="EMBL" id="CAF3730769.1"/>
    </source>
</evidence>
<feature type="compositionally biased region" description="Polar residues" evidence="1">
    <location>
        <begin position="1"/>
        <end position="11"/>
    </location>
</feature>
<feature type="region of interest" description="Disordered" evidence="1">
    <location>
        <begin position="240"/>
        <end position="262"/>
    </location>
</feature>
<comment type="caution">
    <text evidence="2">The sequence shown here is derived from an EMBL/GenBank/DDBJ whole genome shotgun (WGS) entry which is preliminary data.</text>
</comment>
<evidence type="ECO:0000313" key="3">
    <source>
        <dbReference type="Proteomes" id="UP000663842"/>
    </source>
</evidence>
<dbReference type="AlphaFoldDB" id="A0A818WVR0"/>
<name>A0A818WVR0_9BILA</name>
<feature type="region of interest" description="Disordered" evidence="1">
    <location>
        <begin position="1"/>
        <end position="54"/>
    </location>
</feature>